<reference evidence="5 6" key="1">
    <citation type="submission" date="2017-01" db="EMBL/GenBank/DDBJ databases">
        <authorList>
            <person name="Mah S.A."/>
            <person name="Swanson W.J."/>
            <person name="Moy G.W."/>
            <person name="Vacquier V.D."/>
        </authorList>
    </citation>
    <scope>NUCLEOTIDE SEQUENCE [LARGE SCALE GENOMIC DNA]</scope>
    <source>
        <strain evidence="5 6">RU36E</strain>
    </source>
</reference>
<dbReference type="SUPFAM" id="SSF48230">
    <property type="entry name" value="Chondroitin AC/alginate lyase"/>
    <property type="match status" value="1"/>
</dbReference>
<organism evidence="5 6">
    <name type="scientific">Aquipseudomonas alcaligenes</name>
    <name type="common">Pseudomonas alcaligenes</name>
    <dbReference type="NCBI Taxonomy" id="43263"/>
    <lineage>
        <taxon>Bacteria</taxon>
        <taxon>Pseudomonadati</taxon>
        <taxon>Pseudomonadota</taxon>
        <taxon>Gammaproteobacteria</taxon>
        <taxon>Pseudomonadales</taxon>
        <taxon>Pseudomonadaceae</taxon>
        <taxon>Aquipseudomonas</taxon>
    </lineage>
</organism>
<proteinExistence type="predicted"/>
<dbReference type="EMBL" id="FTMP01000006">
    <property type="protein sequence ID" value="SIQ67090.1"/>
    <property type="molecule type" value="Genomic_DNA"/>
</dbReference>
<dbReference type="RefSeq" id="WP_076427521.1">
    <property type="nucleotide sequence ID" value="NZ_FTMP01000006.1"/>
</dbReference>
<dbReference type="Proteomes" id="UP000185841">
    <property type="component" value="Unassembled WGS sequence"/>
</dbReference>
<accession>A0A1N6UNB1</accession>
<evidence type="ECO:0000259" key="4">
    <source>
        <dbReference type="Pfam" id="PF05426"/>
    </source>
</evidence>
<evidence type="ECO:0000256" key="2">
    <source>
        <dbReference type="ARBA" id="ARBA00023239"/>
    </source>
</evidence>
<evidence type="ECO:0000313" key="6">
    <source>
        <dbReference type="Proteomes" id="UP000185841"/>
    </source>
</evidence>
<sequence length="367" mass="40186">MSVRALLALLLCAGAAQAQPQSIWPPRPLPLAAQIGDYRQLECPKAVPEPYTGALQIDSKYDQSDASRSTLSGKVSARSKETHARLAEYTQRLAQFADYLVQAKNPRQAATALACLDQWLQAWAEAGAIESRDASKTGLAARKWALAAIASTLLKSQALSGGRPQLSSAQQAWLQRLAEQVMDDYRPRQAADFAYFNNHDYWAGWAVAASGMLLGRDDYVAWGERNFRRGLAQITDSPHGPYAYLPNELGRGALAANYTHYAMVPLLLLAESSRYNGPGLSAEDDQRLQRLADFGALSLLDPQRLAELRGQPQHEVPPYKLVWLLPFLDLYPQHALALRLQASAGPAATAYGQLGGRLAPLYPHVAR</sequence>
<dbReference type="NCBIfam" id="NF001469">
    <property type="entry name" value="PRK00325.1-4"/>
    <property type="match status" value="1"/>
</dbReference>
<dbReference type="InterPro" id="IPR008929">
    <property type="entry name" value="Chondroitin_lyas"/>
</dbReference>
<feature type="signal peptide" evidence="3">
    <location>
        <begin position="1"/>
        <end position="18"/>
    </location>
</feature>
<name>A0A1N6UNB1_AQUAC</name>
<dbReference type="GO" id="GO:0042597">
    <property type="term" value="C:periplasmic space"/>
    <property type="evidence" value="ECO:0007669"/>
    <property type="project" value="InterPro"/>
</dbReference>
<keyword evidence="1 3" id="KW-0732">Signal</keyword>
<dbReference type="GO" id="GO:0016829">
    <property type="term" value="F:lyase activity"/>
    <property type="evidence" value="ECO:0007669"/>
    <property type="project" value="UniProtKB-KW"/>
</dbReference>
<feature type="chain" id="PRO_5013178943" evidence="3">
    <location>
        <begin position="19"/>
        <end position="367"/>
    </location>
</feature>
<dbReference type="Gene3D" id="1.50.10.100">
    <property type="entry name" value="Chondroitin AC/alginate lyase"/>
    <property type="match status" value="1"/>
</dbReference>
<gene>
    <name evidence="5" type="ORF">SAMN05878282_106224</name>
</gene>
<evidence type="ECO:0000256" key="3">
    <source>
        <dbReference type="SAM" id="SignalP"/>
    </source>
</evidence>
<feature type="domain" description="Alginate lyase" evidence="4">
    <location>
        <begin position="57"/>
        <end position="303"/>
    </location>
</feature>
<evidence type="ECO:0000256" key="1">
    <source>
        <dbReference type="ARBA" id="ARBA00022729"/>
    </source>
</evidence>
<protein>
    <submittedName>
        <fullName evidence="5">Poly(Beta-D-mannuronate) lyase</fullName>
    </submittedName>
</protein>
<evidence type="ECO:0000313" key="5">
    <source>
        <dbReference type="EMBL" id="SIQ67090.1"/>
    </source>
</evidence>
<keyword evidence="2 5" id="KW-0456">Lyase</keyword>
<dbReference type="InterPro" id="IPR008397">
    <property type="entry name" value="Alginate_lyase_dom"/>
</dbReference>
<dbReference type="AlphaFoldDB" id="A0A1N6UNB1"/>
<dbReference type="Pfam" id="PF05426">
    <property type="entry name" value="Alginate_lyase"/>
    <property type="match status" value="1"/>
</dbReference>